<dbReference type="InterPro" id="IPR003697">
    <property type="entry name" value="Maf-like"/>
</dbReference>
<dbReference type="GO" id="GO:0047429">
    <property type="term" value="F:nucleoside triphosphate diphosphatase activity"/>
    <property type="evidence" value="ECO:0007669"/>
    <property type="project" value="InterPro"/>
</dbReference>
<dbReference type="GO" id="GO:0009117">
    <property type="term" value="P:nucleotide metabolic process"/>
    <property type="evidence" value="ECO:0007669"/>
    <property type="project" value="UniProtKB-KW"/>
</dbReference>
<comment type="caution">
    <text evidence="10">The sequence shown here is derived from an EMBL/GenBank/DDBJ whole genome shotgun (WGS) entry which is preliminary data.</text>
</comment>
<dbReference type="PANTHER" id="PTHR43213:SF10">
    <property type="entry name" value="7-METHYL-GTP PYROPHOSPHATASE"/>
    <property type="match status" value="1"/>
</dbReference>
<evidence type="ECO:0000256" key="1">
    <source>
        <dbReference type="ARBA" id="ARBA00004496"/>
    </source>
</evidence>
<dbReference type="PANTHER" id="PTHR43213">
    <property type="entry name" value="BIFUNCTIONAL DTTP/UTP PYROPHOSPHATASE/METHYLTRANSFERASE PROTEIN-RELATED"/>
    <property type="match status" value="1"/>
</dbReference>
<dbReference type="EMBL" id="SRLE01000007">
    <property type="protein sequence ID" value="TGD73639.1"/>
    <property type="molecule type" value="Genomic_DNA"/>
</dbReference>
<dbReference type="OrthoDB" id="9813694at2"/>
<comment type="caution">
    <text evidence="9">Lacks conserved residue(s) required for the propagation of feature annotation.</text>
</comment>
<dbReference type="InterPro" id="IPR029001">
    <property type="entry name" value="ITPase-like_fam"/>
</dbReference>
<comment type="function">
    <text evidence="6 9">Nucleoside triphosphate pyrophosphatase that hydrolyzes 7-methyl-GTP (m(7)GTP). May have a dual role in cell division arrest and in preventing the incorporation of modified nucleotides into cellular nucleic acids.</text>
</comment>
<evidence type="ECO:0000313" key="10">
    <source>
        <dbReference type="EMBL" id="TGD73639.1"/>
    </source>
</evidence>
<dbReference type="Pfam" id="PF02545">
    <property type="entry name" value="Maf"/>
    <property type="match status" value="1"/>
</dbReference>
<evidence type="ECO:0000256" key="8">
    <source>
        <dbReference type="ARBA" id="ARBA00068163"/>
    </source>
</evidence>
<organism evidence="10 11">
    <name type="scientific">Mangrovimicrobium sediminis</name>
    <dbReference type="NCBI Taxonomy" id="2562682"/>
    <lineage>
        <taxon>Bacteria</taxon>
        <taxon>Pseudomonadati</taxon>
        <taxon>Pseudomonadota</taxon>
        <taxon>Gammaproteobacteria</taxon>
        <taxon>Cellvibrionales</taxon>
        <taxon>Halieaceae</taxon>
        <taxon>Mangrovimicrobium</taxon>
    </lineage>
</organism>
<dbReference type="SUPFAM" id="SSF52972">
    <property type="entry name" value="ITPase-like"/>
    <property type="match status" value="1"/>
</dbReference>
<dbReference type="PIRSF" id="PIRSF006305">
    <property type="entry name" value="Maf"/>
    <property type="match status" value="1"/>
</dbReference>
<protein>
    <recommendedName>
        <fullName evidence="8 9">7-methyl-GTP pyrophosphatase</fullName>
        <shortName evidence="9">m(7)GTP pyrophosphatase</shortName>
        <ecNumber evidence="9">3.6.1.-</ecNumber>
    </recommendedName>
</protein>
<comment type="cofactor">
    <cofactor evidence="9">
        <name>a divalent metal cation</name>
        <dbReference type="ChEBI" id="CHEBI:60240"/>
    </cofactor>
</comment>
<dbReference type="AlphaFoldDB" id="A0A4Z0M285"/>
<accession>A0A4Z0M285</accession>
<keyword evidence="3 9" id="KW-0378">Hydrolase</keyword>
<sequence>MNLLLASTSRYRKKLLERLCLPFACRDPGVDEHPLHGESPQDLAARLAMAKARAVGATAPDAWVLGSDQVAALDGQCMGKPGVHAAAAAQLQASSGKTVEFFTAVALVRGEPAHARCEVHSTRVTFRTLEDAEIERYLAAETPYDCAGSFKCEGLGIALFERIESDDPTALEGLPLITTCRLLRAAGFTLP</sequence>
<dbReference type="RefSeq" id="WP_135443985.1">
    <property type="nucleotide sequence ID" value="NZ_SRLE01000007.1"/>
</dbReference>
<dbReference type="CDD" id="cd00555">
    <property type="entry name" value="Maf"/>
    <property type="match status" value="1"/>
</dbReference>
<keyword evidence="2 9" id="KW-0963">Cytoplasm</keyword>
<reference evidence="10 11" key="1">
    <citation type="submission" date="2019-04" db="EMBL/GenBank/DDBJ databases">
        <title>Taxonomy of novel Haliea sp. from mangrove soil of West Coast of India.</title>
        <authorList>
            <person name="Verma A."/>
            <person name="Kumar P."/>
            <person name="Krishnamurthi S."/>
        </authorList>
    </citation>
    <scope>NUCLEOTIDE SEQUENCE [LARGE SCALE GENOMIC DNA]</scope>
    <source>
        <strain evidence="10 11">SAOS-164</strain>
    </source>
</reference>
<keyword evidence="4 9" id="KW-0546">Nucleotide metabolism</keyword>
<dbReference type="Gene3D" id="3.90.950.10">
    <property type="match status" value="1"/>
</dbReference>
<comment type="subcellular location">
    <subcellularLocation>
        <location evidence="1 9">Cytoplasm</location>
    </subcellularLocation>
</comment>
<feature type="site" description="Important for substrate specificity" evidence="9">
    <location>
        <position position="69"/>
    </location>
</feature>
<proteinExistence type="inferred from homology"/>
<name>A0A4Z0M285_9GAMM</name>
<evidence type="ECO:0000256" key="5">
    <source>
        <dbReference type="ARBA" id="ARBA00050213"/>
    </source>
</evidence>
<comment type="similarity">
    <text evidence="7 9">Belongs to the Maf family. YceF subfamily.</text>
</comment>
<evidence type="ECO:0000256" key="6">
    <source>
        <dbReference type="ARBA" id="ARBA00053369"/>
    </source>
</evidence>
<feature type="active site" description="Proton acceptor" evidence="9">
    <location>
        <position position="68"/>
    </location>
</feature>
<dbReference type="FunFam" id="3.90.950.10:FF:000005">
    <property type="entry name" value="7-methyl-GTP pyrophosphatase"/>
    <property type="match status" value="1"/>
</dbReference>
<evidence type="ECO:0000313" key="11">
    <source>
        <dbReference type="Proteomes" id="UP000298050"/>
    </source>
</evidence>
<evidence type="ECO:0000256" key="2">
    <source>
        <dbReference type="ARBA" id="ARBA00022490"/>
    </source>
</evidence>
<dbReference type="Proteomes" id="UP000298050">
    <property type="component" value="Unassembled WGS sequence"/>
</dbReference>
<feature type="site" description="Important for substrate specificity" evidence="9">
    <location>
        <position position="153"/>
    </location>
</feature>
<feature type="site" description="Important for substrate specificity" evidence="9">
    <location>
        <position position="11"/>
    </location>
</feature>
<dbReference type="GO" id="GO:0005737">
    <property type="term" value="C:cytoplasm"/>
    <property type="evidence" value="ECO:0007669"/>
    <property type="project" value="UniProtKB-SubCell"/>
</dbReference>
<dbReference type="EC" id="3.6.1.-" evidence="9"/>
<comment type="catalytic activity">
    <reaction evidence="5 9">
        <text>N(7)-methyl-GTP + H2O = N(7)-methyl-GMP + diphosphate + H(+)</text>
        <dbReference type="Rhea" id="RHEA:58744"/>
        <dbReference type="ChEBI" id="CHEBI:15377"/>
        <dbReference type="ChEBI" id="CHEBI:15378"/>
        <dbReference type="ChEBI" id="CHEBI:33019"/>
        <dbReference type="ChEBI" id="CHEBI:58285"/>
        <dbReference type="ChEBI" id="CHEBI:87133"/>
    </reaction>
</comment>
<keyword evidence="11" id="KW-1185">Reference proteome</keyword>
<gene>
    <name evidence="10" type="ORF">E4634_11535</name>
</gene>
<evidence type="ECO:0000256" key="4">
    <source>
        <dbReference type="ARBA" id="ARBA00023080"/>
    </source>
</evidence>
<dbReference type="HAMAP" id="MF_00528">
    <property type="entry name" value="Maf"/>
    <property type="match status" value="1"/>
</dbReference>
<evidence type="ECO:0000256" key="9">
    <source>
        <dbReference type="HAMAP-Rule" id="MF_00528"/>
    </source>
</evidence>
<evidence type="ECO:0000256" key="7">
    <source>
        <dbReference type="ARBA" id="ARBA00060749"/>
    </source>
</evidence>
<evidence type="ECO:0000256" key="3">
    <source>
        <dbReference type="ARBA" id="ARBA00022801"/>
    </source>
</evidence>